<organism evidence="4">
    <name type="scientific">Desulfofervidus auxilii</name>
    <dbReference type="NCBI Taxonomy" id="1621989"/>
    <lineage>
        <taxon>Bacteria</taxon>
        <taxon>Pseudomonadati</taxon>
        <taxon>Thermodesulfobacteriota</taxon>
        <taxon>Candidatus Desulfofervidia</taxon>
        <taxon>Candidatus Desulfofervidales</taxon>
        <taxon>Candidatus Desulfofervidaceae</taxon>
        <taxon>Candidatus Desulfofervidus</taxon>
    </lineage>
</organism>
<dbReference type="PROSITE" id="PS00893">
    <property type="entry name" value="NUDIX_BOX"/>
    <property type="match status" value="1"/>
</dbReference>
<protein>
    <submittedName>
        <fullName evidence="4">NUDIX domain-containing protein</fullName>
    </submittedName>
</protein>
<accession>A0A7C0U2M3</accession>
<dbReference type="PANTHER" id="PTHR43736:SF1">
    <property type="entry name" value="DIHYDRONEOPTERIN TRIPHOSPHATE DIPHOSPHATASE"/>
    <property type="match status" value="1"/>
</dbReference>
<dbReference type="Pfam" id="PF00293">
    <property type="entry name" value="NUDIX"/>
    <property type="match status" value="1"/>
</dbReference>
<dbReference type="Proteomes" id="UP000886289">
    <property type="component" value="Unassembled WGS sequence"/>
</dbReference>
<dbReference type="PANTHER" id="PTHR43736">
    <property type="entry name" value="ADP-RIBOSE PYROPHOSPHATASE"/>
    <property type="match status" value="1"/>
</dbReference>
<dbReference type="SUPFAM" id="SSF55811">
    <property type="entry name" value="Nudix"/>
    <property type="match status" value="1"/>
</dbReference>
<dbReference type="InterPro" id="IPR020084">
    <property type="entry name" value="NUDIX_hydrolase_CS"/>
</dbReference>
<evidence type="ECO:0000313" key="4">
    <source>
        <dbReference type="EMBL" id="HDD44274.1"/>
    </source>
</evidence>
<feature type="domain" description="Nudix hydrolase" evidence="3">
    <location>
        <begin position="5"/>
        <end position="143"/>
    </location>
</feature>
<evidence type="ECO:0000256" key="1">
    <source>
        <dbReference type="ARBA" id="ARBA00022801"/>
    </source>
</evidence>
<name>A0A7C0U2M3_DESA2</name>
<dbReference type="PRINTS" id="PR00502">
    <property type="entry name" value="NUDIXFAMILY"/>
</dbReference>
<keyword evidence="1 2" id="KW-0378">Hydrolase</keyword>
<sequence>MRRYPSHPLVGVGAIIFKENSVLLIKRAHPPAQGIWSIPGGLVKLGETLKEAIIREVKEETNLKVEVKELIEIVERILQDKEGKIEYHFIIIDFLCSVLEGNPKAQSDAQAICWQPLDDLDKLKISAELKNIIKKAYTLWQEKSQ</sequence>
<dbReference type="InterPro" id="IPR020476">
    <property type="entry name" value="Nudix_hydrolase"/>
</dbReference>
<dbReference type="GO" id="GO:0016787">
    <property type="term" value="F:hydrolase activity"/>
    <property type="evidence" value="ECO:0007669"/>
    <property type="project" value="UniProtKB-KW"/>
</dbReference>
<proteinExistence type="inferred from homology"/>
<dbReference type="InterPro" id="IPR000086">
    <property type="entry name" value="NUDIX_hydrolase_dom"/>
</dbReference>
<comment type="similarity">
    <text evidence="2">Belongs to the Nudix hydrolase family.</text>
</comment>
<dbReference type="PROSITE" id="PS51462">
    <property type="entry name" value="NUDIX"/>
    <property type="match status" value="1"/>
</dbReference>
<dbReference type="CDD" id="cd04673">
    <property type="entry name" value="NUDIX_ADPRase"/>
    <property type="match status" value="1"/>
</dbReference>
<dbReference type="EMBL" id="DRBS01000208">
    <property type="protein sequence ID" value="HDD44274.1"/>
    <property type="molecule type" value="Genomic_DNA"/>
</dbReference>
<evidence type="ECO:0000256" key="2">
    <source>
        <dbReference type="RuleBase" id="RU003476"/>
    </source>
</evidence>
<dbReference type="AlphaFoldDB" id="A0A7C0U2M3"/>
<gene>
    <name evidence="4" type="ORF">ENG63_05375</name>
</gene>
<dbReference type="Gene3D" id="3.90.79.10">
    <property type="entry name" value="Nucleoside Triphosphate Pyrophosphohydrolase"/>
    <property type="match status" value="1"/>
</dbReference>
<comment type="caution">
    <text evidence="4">The sequence shown here is derived from an EMBL/GenBank/DDBJ whole genome shotgun (WGS) entry which is preliminary data.</text>
</comment>
<evidence type="ECO:0000259" key="3">
    <source>
        <dbReference type="PROSITE" id="PS51462"/>
    </source>
</evidence>
<dbReference type="InterPro" id="IPR015797">
    <property type="entry name" value="NUDIX_hydrolase-like_dom_sf"/>
</dbReference>
<reference evidence="4" key="1">
    <citation type="journal article" date="2020" name="mSystems">
        <title>Genome- and Community-Level Interaction Insights into Carbon Utilization and Element Cycling Functions of Hydrothermarchaeota in Hydrothermal Sediment.</title>
        <authorList>
            <person name="Zhou Z."/>
            <person name="Liu Y."/>
            <person name="Xu W."/>
            <person name="Pan J."/>
            <person name="Luo Z.H."/>
            <person name="Li M."/>
        </authorList>
    </citation>
    <scope>NUCLEOTIDE SEQUENCE [LARGE SCALE GENOMIC DNA]</scope>
    <source>
        <strain evidence="4">HyVt-233</strain>
    </source>
</reference>